<comment type="pathway">
    <text evidence="26">Amino-acid biosynthesis; L-methionine biosynthesis via de novo pathway; L-homocysteine from L-cystathionine: step 1/1.</text>
</comment>
<feature type="compositionally biased region" description="Basic and acidic residues" evidence="31">
    <location>
        <begin position="43"/>
        <end position="53"/>
    </location>
</feature>
<organism evidence="33 34">
    <name type="scientific">Rhizoctonia solani 123E</name>
    <dbReference type="NCBI Taxonomy" id="1423351"/>
    <lineage>
        <taxon>Eukaryota</taxon>
        <taxon>Fungi</taxon>
        <taxon>Dikarya</taxon>
        <taxon>Basidiomycota</taxon>
        <taxon>Agaricomycotina</taxon>
        <taxon>Agaricomycetes</taxon>
        <taxon>Cantharellales</taxon>
        <taxon>Ceratobasidiaceae</taxon>
        <taxon>Rhizoctonia</taxon>
    </lineage>
</organism>
<evidence type="ECO:0000256" key="20">
    <source>
        <dbReference type="ARBA" id="ARBA00023166"/>
    </source>
</evidence>
<evidence type="ECO:0000256" key="2">
    <source>
        <dbReference type="ARBA" id="ARBA00004496"/>
    </source>
</evidence>
<dbReference type="UniPathway" id="UPA00057">
    <property type="reaction ID" value="UER00098"/>
</dbReference>
<comment type="catalytic activity">
    <reaction evidence="24">
        <text>(R)-mevalonate + ATP = (R)-5-phosphomevalonate + ADP + H(+)</text>
        <dbReference type="Rhea" id="RHEA:17065"/>
        <dbReference type="ChEBI" id="CHEBI:15378"/>
        <dbReference type="ChEBI" id="CHEBI:30616"/>
        <dbReference type="ChEBI" id="CHEBI:36464"/>
        <dbReference type="ChEBI" id="CHEBI:58146"/>
        <dbReference type="ChEBI" id="CHEBI:456216"/>
        <dbReference type="EC" id="2.7.1.36"/>
    </reaction>
    <physiologicalReaction direction="left-to-right" evidence="24">
        <dbReference type="Rhea" id="RHEA:17066"/>
    </physiologicalReaction>
</comment>
<keyword evidence="9" id="KW-0028">Amino-acid biosynthesis</keyword>
<dbReference type="GO" id="GO:0004496">
    <property type="term" value="F:mevalonate kinase activity"/>
    <property type="evidence" value="ECO:0007669"/>
    <property type="project" value="UniProtKB-EC"/>
</dbReference>
<dbReference type="InterPro" id="IPR036465">
    <property type="entry name" value="vWFA_dom_sf"/>
</dbReference>
<name>A0A074RSW6_9AGAM</name>
<evidence type="ECO:0000256" key="24">
    <source>
        <dbReference type="ARBA" id="ARBA00029310"/>
    </source>
</evidence>
<evidence type="ECO:0000256" key="14">
    <source>
        <dbReference type="ARBA" id="ARBA00022840"/>
    </source>
</evidence>
<evidence type="ECO:0000313" key="34">
    <source>
        <dbReference type="Proteomes" id="UP000027456"/>
    </source>
</evidence>
<evidence type="ECO:0000256" key="8">
    <source>
        <dbReference type="ARBA" id="ARBA00022516"/>
    </source>
</evidence>
<keyword evidence="23 33" id="KW-0456">Lyase</keyword>
<accession>A0A074RSW6</accession>
<comment type="cofactor">
    <cofactor evidence="1">
        <name>pyridoxal 5'-phosphate</name>
        <dbReference type="ChEBI" id="CHEBI:597326"/>
    </cofactor>
</comment>
<dbReference type="GO" id="GO:0019346">
    <property type="term" value="P:transsulfuration"/>
    <property type="evidence" value="ECO:0007669"/>
    <property type="project" value="InterPro"/>
</dbReference>
<dbReference type="GO" id="GO:0071266">
    <property type="term" value="P:'de novo' L-methionine biosynthetic process"/>
    <property type="evidence" value="ECO:0007669"/>
    <property type="project" value="InterPro"/>
</dbReference>
<dbReference type="GO" id="GO:0047804">
    <property type="term" value="F:cysteine-S-conjugate beta-lyase activity"/>
    <property type="evidence" value="ECO:0007669"/>
    <property type="project" value="UniProtKB-EC"/>
</dbReference>
<dbReference type="PANTHER" id="PTHR11808:SF50">
    <property type="entry name" value="CYSTATHIONINE BETA-LYASE"/>
    <property type="match status" value="1"/>
</dbReference>
<dbReference type="GO" id="GO:0005524">
    <property type="term" value="F:ATP binding"/>
    <property type="evidence" value="ECO:0007669"/>
    <property type="project" value="UniProtKB-KW"/>
</dbReference>
<evidence type="ECO:0000256" key="21">
    <source>
        <dbReference type="ARBA" id="ARBA00023167"/>
    </source>
</evidence>
<dbReference type="InterPro" id="IPR006238">
    <property type="entry name" value="Cys_b_lyase_euk"/>
</dbReference>
<keyword evidence="7" id="KW-0963">Cytoplasm</keyword>
<keyword evidence="8" id="KW-0444">Lipid biosynthesis</keyword>
<keyword evidence="11" id="KW-0479">Metal-binding</keyword>
<keyword evidence="16" id="KW-0663">Pyridoxal phosphate</keyword>
<dbReference type="InterPro" id="IPR006203">
    <property type="entry name" value="GHMP_knse_ATP-bd_CS"/>
</dbReference>
<dbReference type="NCBIfam" id="TIGR01329">
    <property type="entry name" value="cysta_beta_ly_E"/>
    <property type="match status" value="1"/>
</dbReference>
<sequence>MQLTEPEVPPAKPQEAPDPGLGIEPPILAPDPESSAQGSPPEHPLDENVEHEGNTTPPNPVEGAGTTPTAREDKISHDPHPMDDVPERDTVPEVLDGVSNFFRLLDLVEDRSSGGIVEKIIIDQQSLSKFIDLLQPGSYKSVSNIDFKALDELSIKPIGIYGSQLEILKYLVGVGCLDHACETSFFKPNDKGNPTSVIRSGLYLTISHRPQSAASSKTAYIVYWPEGSTWDDQESTETVSNTLRRNRETFMRFLTKLCDQTIALVSASQAEAFVWERGIHNNVASENRRNNGAQSRMEEFHVLELDEQEDDVIASPGFEISVESVLAQKKGARASDIYLVGGEKRIGILTQSREKEQNTFTPFEHERVSRTDLRQMIESKGRYHLVLGNITPRSLETLAANGLEKRYPAIFEDYRKAQTEAKRNQHSAKVEGIKQIENNVNQEKLRLAEEIRHMVRRKYVSVYPLFDACPIEVHFFIEQRQELLHCNYRPGLSKVDNDIHERKIDQVNNQEFQAFKMKWMSLRDRLASNSSAPEDDQTLWVHEMINGVLGSSDPDNWFSKAVTFVFHIPSKIGVSSNAAKLGDPEFIDELGRWEQSNACLTPLLRLIRQILQAGMEEFENTLIVNHLEDMVSSEMQSRCRTFEDICARAQYEKENIIFTQLVQSLKQAMIPRSKTVQTMIVESIEPEYQRSNQGTRSNSWLSWSGFKYHYTPPRTRYNIYPFEFTTHDRQQSELDEDHVPTPRIAERERFNFAIPTNKSIEFVQLVQNKCLLAISDVTEGHTRIYIADNVTLNFELQTPGLMTLYHARLGGAQCVYAFDHTTRFFAIVHGPEDPQVSLLRFDQKFTNLQGYRAPMSLRPWYKEIPDISAACFQTGRSELFLVERSGGVHVFSISAEMIRPAPFRLDPSFINVCSTPDGSCLLVVMGGALPVDSHRLVAFHWDASSLEDHLEGIEASDLPPSETPCVVTRFYGKGRTHVVSFLSTNNLVQSTILQIKQRTTEFAIRSENEGLPAAGIQTSNNSIIDCHLEVWTRFPVVPTITRITPFPISRKPRQLVLVSPTDLPRATAYFERMISTLRRTTQKPVDWGLTSTLVSTTKAASAEFFESLSEFKLGSFIVELICLIPIHIAVTMDNKFMPLKDGVWDPDYESSLVGSTIEEINDSLSFGWYESIFRSYMADKFDSALIVQTPNVLGKSYCLNHFADTSFAGSAMRTTEGAWLSCTPTSDYLLVSLDFEGIQSTERSPQEDMLLVLFNTAISNLILFRNNFAVSRNIRGLFTSFELSAGTFDPKLNPGLFQSTLAIIIKDVTDADNVGIKTEFRLKFGEIVKTERNRNFITRLHRGKILITPWPVISSPEFYSLFDSVREKLEEQPFTHQTGGGFLHKLKTLMVNIKVISHDLLESLASSRAHQLKERLKMALSHGTTSEGPLKNMDIDEEIATSDDKPTLFVPENPGKGVIGTQGESSEAELEFKKQQQEALEAALKVLVQRCEPLLSLMRSQVPDPDYMEALQKSLNTILDRRLALVELWINVNTNNLPAENQDLLEFNRMFDLFKQDMRAAVQLCRDRCASCGLQCIRALSHSEEHDCSTDHKCKFHCEVVDDHSELPPCEMKAGHTGRHMCSVNRHSCSSPCTLSEWAGCTQICTKTLDHKDDEHLCSSSHHCGKPCDLRNVTRELHIGPYNCPGMCQKPWDEIHAQHSCSVQSCPIPCKLCSRSGNNPPDCCSTDHFHGLGSDVTHLCRADHECLEECEADGICHIDFTPSPETFTGKYANYVYTRHQQVGKKLQCKIRIPQGETEHQGSHNHDPAKNEHQCNAQCPGCKYFCTHSISDHHRLHATVHGSMIGSQWVIESEADEPYKLDEHRYASGDSGDSMFCSMLCVKQGRHAHIDFCRDPSNHSQPRCEHISRRVEPEPDKYKDWISHATYWERTDPYGTGLRTEFAKCDARCADPAHGDPSECILPIFHAPKSQNPLPSSGYISHDGHQFACVNPASVRQAYHVVFVVDNSGSMMDDDITPEPTPIHARLISEDCDDRYGAVVSALYNFWKSREGHQVRSSSVVREDHYSVVVFDDKAEARVDNDWRLTTDQLVEQLIPKKPVGVGLTNFEEAIRVAHDVIEKNWSSQRAPVLVFLSDGEDQIQEESIRNLCTLSVKLGQALAFYAISFGSDEESLSLRLMVSVAEQVFQGAPPSAKGAYKGQDPPCKYFSNTMTSIKLSNTFLAISNSLPKLRASVMNKAGASGSHVAHSNSVLLSATMTSSPPDPLETPVPDSPSVRRRQYHFSTQCATVENPGQKDQYGSSAVPIYQTATFKGMGGQFDYSRSGNPTRSHLEHHLAKISSASHAFAVSSGMAALDIITRLLKPGDEVIAGDDLYGGTNRLLNYLRTHSGVIVHHVDTTNPDSLRPVLSDKTALVLLESPTNPLLKIADLGHLASTVASESPNALVVVDNTMMSPYLQRPLEHGAHIVYDSGTKYLSGHHDLMAGVIVCNRDDIAKQIAFMINSVGNGLAPVDSFLLLRGIKTLAIRMDRQQATARLVATHLQRLGFQVFYPGLADHPNRVVHEKIAGGPGAVLSFVTNDKALSERIVGATRLWGISVSFGAVNSLISMPCLMSHASIDSATRAARGLPEDLIRLCVGIEDPADLLDDLDEALLEAGAVVRDTAGNYVKVQKGEKGMIGRAVEKLGQAVEGMGLSTGLEPNPAERPWLVSAPGKVILFGEHAVVHGVTAIAASVDLRCYALSTPLPTSSHTISLTLSDLDSSIISWDTQTLPWEAATTLPPSPTPFTLDAKLVTALEGILDKQGLQGRVRTASLAFLYLYMTMCGDIRPTCSITTRSALPIGAGLGSSASYSATIALLLLLLTSRLSLPSEPAPTSDSHLHISHSGRRALAQGFAAEVNAWAFIAETVLHGNPSGVDNTVAVFGGGLGFTRDGFGERRGVELIPAFKSIRFLLTDSQVPRDTKKLVAGVGQLKAERPALVAEILNRIQSISEEAQRALGDPELERGKMLAGIEALMDENHDHLVTLGVSHPVLEQIKEITAKPEYGLHTKLTGAGGGGCAVTLIPDEFSESKMSSLLSDLRAAGFVPYNTAVGGSGLGVFHPHSVEGRPSPVDQTSEAGEAFGKVETGDLGAWADGMGRWLYV</sequence>
<dbReference type="CDD" id="cd00198">
    <property type="entry name" value="vWFA"/>
    <property type="match status" value="1"/>
</dbReference>
<evidence type="ECO:0000256" key="5">
    <source>
        <dbReference type="ARBA" id="ARBA00012103"/>
    </source>
</evidence>
<dbReference type="InterPro" id="IPR036554">
    <property type="entry name" value="GHMP_kinase_C_sf"/>
</dbReference>
<evidence type="ECO:0000256" key="10">
    <source>
        <dbReference type="ARBA" id="ARBA00022679"/>
    </source>
</evidence>
<dbReference type="GO" id="GO:0019287">
    <property type="term" value="P:isopentenyl diphosphate biosynthetic process, mevalonate pathway"/>
    <property type="evidence" value="ECO:0007669"/>
    <property type="project" value="UniProtKB-UniPathway"/>
</dbReference>
<dbReference type="Gene3D" id="3.90.1150.10">
    <property type="entry name" value="Aspartate Aminotransferase, domain 1"/>
    <property type="match status" value="1"/>
</dbReference>
<evidence type="ECO:0000256" key="26">
    <source>
        <dbReference type="ARBA" id="ARBA00046315"/>
    </source>
</evidence>
<evidence type="ECO:0000256" key="25">
    <source>
        <dbReference type="ARBA" id="ARBA00029438"/>
    </source>
</evidence>
<comment type="caution">
    <text evidence="33">The sequence shown here is derived from an EMBL/GenBank/DDBJ whole genome shotgun (WGS) entry which is preliminary data.</text>
</comment>
<evidence type="ECO:0000256" key="12">
    <source>
        <dbReference type="ARBA" id="ARBA00022741"/>
    </source>
</evidence>
<dbReference type="EMBL" id="AZST01000301">
    <property type="protein sequence ID" value="KEP49974.1"/>
    <property type="molecule type" value="Genomic_DNA"/>
</dbReference>
<dbReference type="InterPro" id="IPR006205">
    <property type="entry name" value="Mev_gal_kin"/>
</dbReference>
<dbReference type="GO" id="GO:0016126">
    <property type="term" value="P:sterol biosynthetic process"/>
    <property type="evidence" value="ECO:0007669"/>
    <property type="project" value="UniProtKB-KW"/>
</dbReference>
<keyword evidence="22" id="KW-0753">Steroid metabolism</keyword>
<dbReference type="GO" id="GO:0030170">
    <property type="term" value="F:pyridoxal phosphate binding"/>
    <property type="evidence" value="ECO:0007669"/>
    <property type="project" value="InterPro"/>
</dbReference>
<dbReference type="NCBIfam" id="TIGR00549">
    <property type="entry name" value="mevalon_kin"/>
    <property type="match status" value="1"/>
</dbReference>
<dbReference type="Proteomes" id="UP000027456">
    <property type="component" value="Unassembled WGS sequence"/>
</dbReference>
<keyword evidence="10" id="KW-0808">Transferase</keyword>
<evidence type="ECO:0000256" key="27">
    <source>
        <dbReference type="ARBA" id="ARBA00047213"/>
    </source>
</evidence>
<evidence type="ECO:0000256" key="13">
    <source>
        <dbReference type="ARBA" id="ARBA00022777"/>
    </source>
</evidence>
<dbReference type="SMART" id="SM00327">
    <property type="entry name" value="VWA"/>
    <property type="match status" value="1"/>
</dbReference>
<comment type="subcellular location">
    <subcellularLocation>
        <location evidence="2">Cytoplasm</location>
    </subcellularLocation>
</comment>
<dbReference type="Pfam" id="PF01053">
    <property type="entry name" value="Cys_Met_Meta_PP"/>
    <property type="match status" value="1"/>
</dbReference>
<dbReference type="FunFam" id="3.30.70.890:FF:000003">
    <property type="entry name" value="Mevalonate kinase"/>
    <property type="match status" value="1"/>
</dbReference>
<evidence type="ECO:0000256" key="15">
    <source>
        <dbReference type="ARBA" id="ARBA00022842"/>
    </source>
</evidence>
<gene>
    <name evidence="33" type="ORF">V565_089220</name>
</gene>
<dbReference type="InterPro" id="IPR015422">
    <property type="entry name" value="PyrdxlP-dep_Trfase_small"/>
</dbReference>
<reference evidence="33 34" key="1">
    <citation type="submission" date="2013-12" db="EMBL/GenBank/DDBJ databases">
        <authorList>
            <person name="Cubeta M."/>
            <person name="Pakala S."/>
            <person name="Fedorova N."/>
            <person name="Thomas E."/>
            <person name="Dean R."/>
            <person name="Jabaji S."/>
            <person name="Neate S."/>
            <person name="Toda T."/>
            <person name="Tavantzis S."/>
            <person name="Vilgalys R."/>
            <person name="Bharathan N."/>
            <person name="Pakala S."/>
            <person name="Losada L.S."/>
            <person name="Zafar N."/>
            <person name="Nierman W."/>
        </authorList>
    </citation>
    <scope>NUCLEOTIDE SEQUENCE [LARGE SCALE GENOMIC DNA]</scope>
    <source>
        <strain evidence="33 34">123E</strain>
    </source>
</reference>
<evidence type="ECO:0000256" key="19">
    <source>
        <dbReference type="ARBA" id="ARBA00023098"/>
    </source>
</evidence>
<keyword evidence="34" id="KW-1185">Reference proteome</keyword>
<keyword evidence="20" id="KW-1207">Sterol metabolism</keyword>
<evidence type="ECO:0000256" key="1">
    <source>
        <dbReference type="ARBA" id="ARBA00001933"/>
    </source>
</evidence>
<evidence type="ECO:0000256" key="3">
    <source>
        <dbReference type="ARBA" id="ARBA00006495"/>
    </source>
</evidence>
<dbReference type="STRING" id="1423351.A0A074RSW6"/>
<protein>
    <recommendedName>
        <fullName evidence="30">Cystathionine beta-lyase</fullName>
        <ecNumber evidence="5">2.7.1.36</ecNumber>
        <ecNumber evidence="6">4.4.1.13</ecNumber>
    </recommendedName>
    <alternativeName>
        <fullName evidence="27">Cysteine-S-conjugate beta-lyase</fullName>
    </alternativeName>
</protein>
<evidence type="ECO:0000256" key="17">
    <source>
        <dbReference type="ARBA" id="ARBA00022955"/>
    </source>
</evidence>
<keyword evidence="12" id="KW-0547">Nucleotide-binding</keyword>
<feature type="compositionally biased region" description="Basic and acidic residues" evidence="31">
    <location>
        <begin position="70"/>
        <end position="90"/>
    </location>
</feature>
<dbReference type="SUPFAM" id="SSF54211">
    <property type="entry name" value="Ribosomal protein S5 domain 2-like"/>
    <property type="match status" value="1"/>
</dbReference>
<evidence type="ECO:0000256" key="7">
    <source>
        <dbReference type="ARBA" id="ARBA00022490"/>
    </source>
</evidence>
<dbReference type="FunFam" id="3.40.640.10:FF:000009">
    <property type="entry name" value="Cystathionine gamma-synthase homolog"/>
    <property type="match status" value="1"/>
</dbReference>
<dbReference type="InterPro" id="IPR015424">
    <property type="entry name" value="PyrdxlP-dep_Trfase"/>
</dbReference>
<comment type="similarity">
    <text evidence="3">Belongs to the GHMP kinase family. Mevalonate kinase subfamily.</text>
</comment>
<evidence type="ECO:0000256" key="31">
    <source>
        <dbReference type="SAM" id="MobiDB-lite"/>
    </source>
</evidence>
<keyword evidence="19" id="KW-0443">Lipid metabolism</keyword>
<dbReference type="PANTHER" id="PTHR11808">
    <property type="entry name" value="TRANS-SULFURATION ENZYME FAMILY MEMBER"/>
    <property type="match status" value="1"/>
</dbReference>
<keyword evidence="18" id="KW-0756">Sterol biosynthesis</keyword>
<dbReference type="SUPFAM" id="SSF53300">
    <property type="entry name" value="vWA-like"/>
    <property type="match status" value="1"/>
</dbReference>
<dbReference type="Gene3D" id="3.40.50.300">
    <property type="entry name" value="P-loop containing nucleotide triphosphate hydrolases"/>
    <property type="match status" value="1"/>
</dbReference>
<dbReference type="InterPro" id="IPR020568">
    <property type="entry name" value="Ribosomal_Su5_D2-typ_SF"/>
</dbReference>
<dbReference type="SUPFAM" id="SSF55060">
    <property type="entry name" value="GHMP Kinase, C-terminal domain"/>
    <property type="match status" value="1"/>
</dbReference>
<dbReference type="PROSITE" id="PS50234">
    <property type="entry name" value="VWFA"/>
    <property type="match status" value="1"/>
</dbReference>
<dbReference type="Gene3D" id="3.30.230.10">
    <property type="match status" value="1"/>
</dbReference>
<comment type="catalytic activity">
    <reaction evidence="28">
        <text>L,L-cystathionine + H2O = L-homocysteine + pyruvate + NH4(+)</text>
        <dbReference type="Rhea" id="RHEA:13965"/>
        <dbReference type="ChEBI" id="CHEBI:15361"/>
        <dbReference type="ChEBI" id="CHEBI:15377"/>
        <dbReference type="ChEBI" id="CHEBI:28938"/>
        <dbReference type="ChEBI" id="CHEBI:58161"/>
        <dbReference type="ChEBI" id="CHEBI:58199"/>
    </reaction>
</comment>
<keyword evidence="14" id="KW-0067">ATP-binding</keyword>
<dbReference type="Gene3D" id="3.40.640.10">
    <property type="entry name" value="Type I PLP-dependent aspartate aminotransferase-like (Major domain)"/>
    <property type="match status" value="1"/>
</dbReference>
<evidence type="ECO:0000256" key="30">
    <source>
        <dbReference type="ARBA" id="ARBA00072331"/>
    </source>
</evidence>
<proteinExistence type="inferred from homology"/>
<evidence type="ECO:0000256" key="18">
    <source>
        <dbReference type="ARBA" id="ARBA00023011"/>
    </source>
</evidence>
<dbReference type="OrthoDB" id="3214109at2759"/>
<dbReference type="InterPro" id="IPR000277">
    <property type="entry name" value="Cys/Met-Metab_PyrdxlP-dep_enz"/>
</dbReference>
<dbReference type="InterPro" id="IPR013750">
    <property type="entry name" value="GHMP_kinase_C_dom"/>
</dbReference>
<dbReference type="InterPro" id="IPR014721">
    <property type="entry name" value="Ribsml_uS5_D2-typ_fold_subgr"/>
</dbReference>
<keyword evidence="15" id="KW-0460">Magnesium</keyword>
<evidence type="ECO:0000256" key="22">
    <source>
        <dbReference type="ARBA" id="ARBA00023221"/>
    </source>
</evidence>
<dbReference type="EC" id="2.7.1.36" evidence="5"/>
<evidence type="ECO:0000256" key="6">
    <source>
        <dbReference type="ARBA" id="ARBA00012224"/>
    </source>
</evidence>
<evidence type="ECO:0000313" key="33">
    <source>
        <dbReference type="EMBL" id="KEP49974.1"/>
    </source>
</evidence>
<dbReference type="HOGENOM" id="CLU_000401_0_0_1"/>
<keyword evidence="21" id="KW-0486">Methionine biosynthesis</keyword>
<evidence type="ECO:0000256" key="4">
    <source>
        <dbReference type="ARBA" id="ARBA00009077"/>
    </source>
</evidence>
<comment type="pathway">
    <text evidence="25">Isoprenoid biosynthesis; isopentenyl diphosphate biosynthesis via mevalonate pathway; isopentenyl diphosphate from (R)-mevalonate: step 1/3.</text>
</comment>
<evidence type="ECO:0000256" key="29">
    <source>
        <dbReference type="ARBA" id="ARBA00047625"/>
    </source>
</evidence>
<dbReference type="FunFam" id="3.90.1150.10:FF:000013">
    <property type="entry name" value="Cystathionine beta-lyase"/>
    <property type="match status" value="1"/>
</dbReference>
<dbReference type="EC" id="4.4.1.13" evidence="6"/>
<keyword evidence="17" id="KW-0752">Steroid biosynthesis</keyword>
<dbReference type="Gene3D" id="3.40.50.410">
    <property type="entry name" value="von Willebrand factor, type A domain"/>
    <property type="match status" value="1"/>
</dbReference>
<feature type="region of interest" description="Disordered" evidence="31">
    <location>
        <begin position="1"/>
        <end position="90"/>
    </location>
</feature>
<keyword evidence="13" id="KW-0418">Kinase</keyword>
<comment type="catalytic activity">
    <reaction evidence="29">
        <text>an S-substituted L-cysteine + H2O = a thiol + pyruvate + NH4(+)</text>
        <dbReference type="Rhea" id="RHEA:18121"/>
        <dbReference type="ChEBI" id="CHEBI:15361"/>
        <dbReference type="ChEBI" id="CHEBI:15377"/>
        <dbReference type="ChEBI" id="CHEBI:28938"/>
        <dbReference type="ChEBI" id="CHEBI:29256"/>
        <dbReference type="ChEBI" id="CHEBI:58717"/>
        <dbReference type="EC" id="4.4.1.13"/>
    </reaction>
</comment>
<evidence type="ECO:0000256" key="11">
    <source>
        <dbReference type="ARBA" id="ARBA00022723"/>
    </source>
</evidence>
<dbReference type="InterPro" id="IPR015421">
    <property type="entry name" value="PyrdxlP-dep_Trfase_major"/>
</dbReference>
<dbReference type="PROSITE" id="PS00627">
    <property type="entry name" value="GHMP_KINASES_ATP"/>
    <property type="match status" value="1"/>
</dbReference>
<evidence type="ECO:0000256" key="28">
    <source>
        <dbReference type="ARBA" id="ARBA00047517"/>
    </source>
</evidence>
<dbReference type="Pfam" id="PF13519">
    <property type="entry name" value="VWA_2"/>
    <property type="match status" value="1"/>
</dbReference>
<feature type="domain" description="VWFA" evidence="32">
    <location>
        <begin position="1999"/>
        <end position="2226"/>
    </location>
</feature>
<dbReference type="InterPro" id="IPR002035">
    <property type="entry name" value="VWF_A"/>
</dbReference>
<evidence type="ECO:0000256" key="9">
    <source>
        <dbReference type="ARBA" id="ARBA00022605"/>
    </source>
</evidence>
<evidence type="ECO:0000256" key="16">
    <source>
        <dbReference type="ARBA" id="ARBA00022898"/>
    </source>
</evidence>
<dbReference type="InterPro" id="IPR027417">
    <property type="entry name" value="P-loop_NTPase"/>
</dbReference>
<dbReference type="SUPFAM" id="SSF53383">
    <property type="entry name" value="PLP-dependent transferases"/>
    <property type="match status" value="1"/>
</dbReference>
<dbReference type="GO" id="GO:0005737">
    <property type="term" value="C:cytoplasm"/>
    <property type="evidence" value="ECO:0007669"/>
    <property type="project" value="UniProtKB-SubCell"/>
</dbReference>
<dbReference type="Pfam" id="PF08544">
    <property type="entry name" value="GHMP_kinases_C"/>
    <property type="match status" value="1"/>
</dbReference>
<evidence type="ECO:0000256" key="23">
    <source>
        <dbReference type="ARBA" id="ARBA00023239"/>
    </source>
</evidence>
<dbReference type="Gene3D" id="3.30.70.890">
    <property type="entry name" value="GHMP kinase, C-terminal domain"/>
    <property type="match status" value="1"/>
</dbReference>
<comment type="similarity">
    <text evidence="4">Belongs to the trans-sulfuration enzymes family.</text>
</comment>
<dbReference type="PRINTS" id="PR00959">
    <property type="entry name" value="MEVGALKINASE"/>
</dbReference>
<evidence type="ECO:0000259" key="32">
    <source>
        <dbReference type="PROSITE" id="PS50234"/>
    </source>
</evidence>
<dbReference type="GO" id="GO:0046872">
    <property type="term" value="F:metal ion binding"/>
    <property type="evidence" value="ECO:0007669"/>
    <property type="project" value="UniProtKB-KW"/>
</dbReference>